<feature type="region of interest" description="Disordered" evidence="2">
    <location>
        <begin position="373"/>
        <end position="402"/>
    </location>
</feature>
<reference evidence="4 5" key="1">
    <citation type="submission" date="2019-09" db="EMBL/GenBank/DDBJ databases">
        <title>YIM 48816 draft genome.</title>
        <authorList>
            <person name="Jiang L."/>
        </authorList>
    </citation>
    <scope>NUCLEOTIDE SEQUENCE [LARGE SCALE GENOMIC DNA]</scope>
    <source>
        <strain evidence="4 5">YIM 48816</strain>
    </source>
</reference>
<keyword evidence="5" id="KW-1185">Reference proteome</keyword>
<dbReference type="Proteomes" id="UP000474159">
    <property type="component" value="Unassembled WGS sequence"/>
</dbReference>
<dbReference type="RefSeq" id="WP_150998589.1">
    <property type="nucleotide sequence ID" value="NZ_BPQY01000660.1"/>
</dbReference>
<organism evidence="4 5">
    <name type="scientific">Methylobacterium soli</name>
    <dbReference type="NCBI Taxonomy" id="553447"/>
    <lineage>
        <taxon>Bacteria</taxon>
        <taxon>Pseudomonadati</taxon>
        <taxon>Pseudomonadota</taxon>
        <taxon>Alphaproteobacteria</taxon>
        <taxon>Hyphomicrobiales</taxon>
        <taxon>Methylobacteriaceae</taxon>
        <taxon>Methylobacterium</taxon>
    </lineage>
</organism>
<dbReference type="InterPro" id="IPR011761">
    <property type="entry name" value="ATP-grasp"/>
</dbReference>
<proteinExistence type="predicted"/>
<keyword evidence="1" id="KW-0547">Nucleotide-binding</keyword>
<dbReference type="InterPro" id="IPR016677">
    <property type="entry name" value="UCP016817_carboligase"/>
</dbReference>
<evidence type="ECO:0000313" key="5">
    <source>
        <dbReference type="Proteomes" id="UP000474159"/>
    </source>
</evidence>
<name>A0A6L3T539_9HYPH</name>
<dbReference type="OrthoDB" id="1804072at2"/>
<gene>
    <name evidence="4" type="ORF">F6X53_06675</name>
</gene>
<dbReference type="Pfam" id="PF02655">
    <property type="entry name" value="ATP-grasp_3"/>
    <property type="match status" value="1"/>
</dbReference>
<dbReference type="EMBL" id="VZZK01000005">
    <property type="protein sequence ID" value="KAB1080377.1"/>
    <property type="molecule type" value="Genomic_DNA"/>
</dbReference>
<keyword evidence="1" id="KW-0067">ATP-binding</keyword>
<dbReference type="AlphaFoldDB" id="A0A6L3T539"/>
<feature type="compositionally biased region" description="Basic and acidic residues" evidence="2">
    <location>
        <begin position="379"/>
        <end position="392"/>
    </location>
</feature>
<comment type="caution">
    <text evidence="4">The sequence shown here is derived from an EMBL/GenBank/DDBJ whole genome shotgun (WGS) entry which is preliminary data.</text>
</comment>
<feature type="domain" description="ATP-grasp" evidence="3">
    <location>
        <begin position="239"/>
        <end position="293"/>
    </location>
</feature>
<evidence type="ECO:0000313" key="4">
    <source>
        <dbReference type="EMBL" id="KAB1080377.1"/>
    </source>
</evidence>
<accession>A0A6L3T539</accession>
<dbReference type="PROSITE" id="PS50975">
    <property type="entry name" value="ATP_GRASP"/>
    <property type="match status" value="1"/>
</dbReference>
<dbReference type="InterPro" id="IPR003806">
    <property type="entry name" value="ATP-grasp_PylC-type"/>
</dbReference>
<evidence type="ECO:0000256" key="2">
    <source>
        <dbReference type="SAM" id="MobiDB-lite"/>
    </source>
</evidence>
<dbReference type="SUPFAM" id="SSF56059">
    <property type="entry name" value="Glutathione synthetase ATP-binding domain-like"/>
    <property type="match status" value="1"/>
</dbReference>
<evidence type="ECO:0000259" key="3">
    <source>
        <dbReference type="PROSITE" id="PS50975"/>
    </source>
</evidence>
<dbReference type="GO" id="GO:0046872">
    <property type="term" value="F:metal ion binding"/>
    <property type="evidence" value="ECO:0007669"/>
    <property type="project" value="InterPro"/>
</dbReference>
<sequence length="402" mass="42107">MGGDAILIAAQSGRALAEAARRAGLRPYVADLFGDADTLALAEAYRPLRGRFGATRLGGAGALAQIEALAALAGGRSLGLVLGSGFEGAPDLMARIAARHRLLGAAPETVAILKDPFGMAALCARLAIPHPAVTTGPVEEPGRYLLKRVGGSGGSHIRAATRGRAPTGHYFQARMPGRAFALNILADGRDLAVLALTEQWSLPSRLRPFRYAGAIARGRDAAPALQPGLVAAITAAIARLVAETGLRGLASADLLSDGARWWLTEINPRPGATLDILDRRGSSLISAHVAASAGRLVHLGPPPVDAAGAEICYGARDYHPVPRIDWPDHARDRPRAGTDVARDAPLCTLLATGADADAVKRMLRERAAHLQALLDQEETNEHDREVSERQRADGSPGGAPRR</sequence>
<dbReference type="GO" id="GO:0005524">
    <property type="term" value="F:ATP binding"/>
    <property type="evidence" value="ECO:0007669"/>
    <property type="project" value="UniProtKB-UniRule"/>
</dbReference>
<dbReference type="PIRSF" id="PIRSF016817">
    <property type="entry name" value="UCP016817_carboligase"/>
    <property type="match status" value="1"/>
</dbReference>
<protein>
    <submittedName>
        <fullName evidence="4">ATP-grasp domain-containing protein</fullName>
    </submittedName>
</protein>
<evidence type="ECO:0000256" key="1">
    <source>
        <dbReference type="PROSITE-ProRule" id="PRU00409"/>
    </source>
</evidence>
<dbReference type="Gene3D" id="3.30.470.20">
    <property type="entry name" value="ATP-grasp fold, B domain"/>
    <property type="match status" value="1"/>
</dbReference>